<dbReference type="Gene3D" id="3.40.50.1820">
    <property type="entry name" value="alpha/beta hydrolase"/>
    <property type="match status" value="1"/>
</dbReference>
<dbReference type="GO" id="GO:0016787">
    <property type="term" value="F:hydrolase activity"/>
    <property type="evidence" value="ECO:0007669"/>
    <property type="project" value="UniProtKB-KW"/>
</dbReference>
<sequence length="248" mass="26084">MTTTDTTYPDATMRYGATARQVADVFEPAEATDSLVLLLHGGLWRDSDRMRTWPAGRALAEAGHLTVTVEYRHGPGQWRAAFEDVETAIESIQLSGREWTIHNDAPRRITLVGHSSGGQLALWAAARASTLVTGVVALAPAAALAAMSEDGLGDGAVEEFLGGTPADTPDAYAAADPLGLAPRVPVRILHGTADTVIPLAISERYAAAHPGVRLEMVDGADHSVWGDPTSSAWSHLLSAVGHPASQPE</sequence>
<dbReference type="PANTHER" id="PTHR48081">
    <property type="entry name" value="AB HYDROLASE SUPERFAMILY PROTEIN C4A8.06C"/>
    <property type="match status" value="1"/>
</dbReference>
<comment type="caution">
    <text evidence="3">The sequence shown here is derived from an EMBL/GenBank/DDBJ whole genome shotgun (WGS) entry which is preliminary data.</text>
</comment>
<accession>A0A7Z0ITM8</accession>
<keyword evidence="1" id="KW-0378">Hydrolase</keyword>
<keyword evidence="4" id="KW-1185">Reference proteome</keyword>
<evidence type="ECO:0000256" key="1">
    <source>
        <dbReference type="ARBA" id="ARBA00022801"/>
    </source>
</evidence>
<dbReference type="EMBL" id="JACBZR010000001">
    <property type="protein sequence ID" value="NYI79116.1"/>
    <property type="molecule type" value="Genomic_DNA"/>
</dbReference>
<reference evidence="3 4" key="1">
    <citation type="submission" date="2020-07" db="EMBL/GenBank/DDBJ databases">
        <title>Sequencing the genomes of 1000 actinobacteria strains.</title>
        <authorList>
            <person name="Klenk H.-P."/>
        </authorList>
    </citation>
    <scope>NUCLEOTIDE SEQUENCE [LARGE SCALE GENOMIC DNA]</scope>
    <source>
        <strain evidence="3 4">DSM 26487</strain>
    </source>
</reference>
<gene>
    <name evidence="3" type="ORF">BJ988_003764</name>
</gene>
<dbReference type="SUPFAM" id="SSF53474">
    <property type="entry name" value="alpha/beta-Hydrolases"/>
    <property type="match status" value="1"/>
</dbReference>
<dbReference type="InterPro" id="IPR049492">
    <property type="entry name" value="BD-FAE-like_dom"/>
</dbReference>
<protein>
    <submittedName>
        <fullName evidence="3">Acetyl esterase/lipase</fullName>
    </submittedName>
</protein>
<name>A0A7Z0ITM8_9ACTN</name>
<dbReference type="InterPro" id="IPR029058">
    <property type="entry name" value="AB_hydrolase_fold"/>
</dbReference>
<dbReference type="RefSeq" id="WP_179659463.1">
    <property type="nucleotide sequence ID" value="NZ_JACBZR010000001.1"/>
</dbReference>
<evidence type="ECO:0000313" key="4">
    <source>
        <dbReference type="Proteomes" id="UP000564496"/>
    </source>
</evidence>
<dbReference type="Pfam" id="PF20434">
    <property type="entry name" value="BD-FAE"/>
    <property type="match status" value="1"/>
</dbReference>
<organism evidence="3 4">
    <name type="scientific">Nocardioides panzhihuensis</name>
    <dbReference type="NCBI Taxonomy" id="860243"/>
    <lineage>
        <taxon>Bacteria</taxon>
        <taxon>Bacillati</taxon>
        <taxon>Actinomycetota</taxon>
        <taxon>Actinomycetes</taxon>
        <taxon>Propionibacteriales</taxon>
        <taxon>Nocardioidaceae</taxon>
        <taxon>Nocardioides</taxon>
    </lineage>
</organism>
<evidence type="ECO:0000313" key="3">
    <source>
        <dbReference type="EMBL" id="NYI79116.1"/>
    </source>
</evidence>
<evidence type="ECO:0000259" key="2">
    <source>
        <dbReference type="Pfam" id="PF20434"/>
    </source>
</evidence>
<dbReference type="AlphaFoldDB" id="A0A7Z0ITM8"/>
<feature type="domain" description="BD-FAE-like" evidence="2">
    <location>
        <begin position="24"/>
        <end position="204"/>
    </location>
</feature>
<dbReference type="InterPro" id="IPR050300">
    <property type="entry name" value="GDXG_lipolytic_enzyme"/>
</dbReference>
<dbReference type="Proteomes" id="UP000564496">
    <property type="component" value="Unassembled WGS sequence"/>
</dbReference>
<proteinExistence type="predicted"/>